<proteinExistence type="predicted"/>
<name>A0A9C7G9R5_9BACI</name>
<reference evidence="1" key="1">
    <citation type="submission" date="2021-10" db="EMBL/GenBank/DDBJ databases">
        <authorList>
            <person name="Criscuolo A."/>
        </authorList>
    </citation>
    <scope>NUCLEOTIDE SEQUENCE</scope>
    <source>
        <strain evidence="1">CIP111885</strain>
    </source>
</reference>
<dbReference type="Proteomes" id="UP000789845">
    <property type="component" value="Unassembled WGS sequence"/>
</dbReference>
<keyword evidence="2" id="KW-1185">Reference proteome</keyword>
<gene>
    <name evidence="1" type="ORF">NEOCIP111885_01937</name>
</gene>
<dbReference type="RefSeq" id="WP_290369527.1">
    <property type="nucleotide sequence ID" value="NZ_CAKJTG010000009.1"/>
</dbReference>
<sequence length="44" mass="5097">MKELIGYCSICRKELYCLEGFFNGVILDNKELVCFECAEGEKEE</sequence>
<dbReference type="EMBL" id="CAKJTG010000009">
    <property type="protein sequence ID" value="CAG9608245.1"/>
    <property type="molecule type" value="Genomic_DNA"/>
</dbReference>
<evidence type="ECO:0000313" key="2">
    <source>
        <dbReference type="Proteomes" id="UP000789845"/>
    </source>
</evidence>
<organism evidence="1 2">
    <name type="scientific">Pseudoneobacillus rhizosphaerae</name>
    <dbReference type="NCBI Taxonomy" id="2880968"/>
    <lineage>
        <taxon>Bacteria</taxon>
        <taxon>Bacillati</taxon>
        <taxon>Bacillota</taxon>
        <taxon>Bacilli</taxon>
        <taxon>Bacillales</taxon>
        <taxon>Bacillaceae</taxon>
        <taxon>Pseudoneobacillus</taxon>
    </lineage>
</organism>
<comment type="caution">
    <text evidence="1">The sequence shown here is derived from an EMBL/GenBank/DDBJ whole genome shotgun (WGS) entry which is preliminary data.</text>
</comment>
<evidence type="ECO:0000313" key="1">
    <source>
        <dbReference type="EMBL" id="CAG9608245.1"/>
    </source>
</evidence>
<dbReference type="AlphaFoldDB" id="A0A9C7G9R5"/>
<protein>
    <submittedName>
        <fullName evidence="1">Uncharacterized protein</fullName>
    </submittedName>
</protein>
<accession>A0A9C7G9R5</accession>